<dbReference type="AlphaFoldDB" id="A0A154WET4"/>
<dbReference type="OrthoDB" id="7356105at2"/>
<accession>A0A154WET4</accession>
<keyword evidence="2" id="KW-1185">Reference proteome</keyword>
<comment type="caution">
    <text evidence="1">The sequence shown here is derived from an EMBL/GenBank/DDBJ whole genome shotgun (WGS) entry which is preliminary data.</text>
</comment>
<dbReference type="EMBL" id="LPXN01000062">
    <property type="protein sequence ID" value="KZD12022.1"/>
    <property type="molecule type" value="Genomic_DNA"/>
</dbReference>
<reference evidence="1 2" key="1">
    <citation type="submission" date="2015-12" db="EMBL/GenBank/DDBJ databases">
        <title>Genome sequence of Oceanibaculum pacificum MCCC 1A02656.</title>
        <authorList>
            <person name="Lu L."/>
            <person name="Lai Q."/>
            <person name="Shao Z."/>
            <person name="Qian P."/>
        </authorList>
    </citation>
    <scope>NUCLEOTIDE SEQUENCE [LARGE SCALE GENOMIC DNA]</scope>
    <source>
        <strain evidence="1 2">MCCC 1A02656</strain>
    </source>
</reference>
<dbReference type="STRING" id="580166.AUP43_17670"/>
<gene>
    <name evidence="1" type="ORF">AUP43_17670</name>
</gene>
<name>A0A154WET4_9PROT</name>
<sequence length="107" mass="11743">MKSNGELWSYPRGGAPSQIGQMYWSGKNEDRAGNARLVSFSADLSEGLEELYQLVSQPNVAAAIKADQKIFGKARLIIENARATLEQVTGEKLPDWPHLDPTKKLSG</sequence>
<dbReference type="Proteomes" id="UP000076400">
    <property type="component" value="Unassembled WGS sequence"/>
</dbReference>
<protein>
    <submittedName>
        <fullName evidence="1">Uncharacterized protein</fullName>
    </submittedName>
</protein>
<evidence type="ECO:0000313" key="2">
    <source>
        <dbReference type="Proteomes" id="UP000076400"/>
    </source>
</evidence>
<organism evidence="1 2">
    <name type="scientific">Oceanibaculum pacificum</name>
    <dbReference type="NCBI Taxonomy" id="580166"/>
    <lineage>
        <taxon>Bacteria</taxon>
        <taxon>Pseudomonadati</taxon>
        <taxon>Pseudomonadota</taxon>
        <taxon>Alphaproteobacteria</taxon>
        <taxon>Rhodospirillales</taxon>
        <taxon>Oceanibaculaceae</taxon>
        <taxon>Oceanibaculum</taxon>
    </lineage>
</organism>
<proteinExistence type="predicted"/>
<evidence type="ECO:0000313" key="1">
    <source>
        <dbReference type="EMBL" id="KZD12022.1"/>
    </source>
</evidence>